<reference evidence="3 4" key="1">
    <citation type="journal article" date="2023" name="Elife">
        <title>Identification of key yeast species and microbe-microbe interactions impacting larval growth of Drosophila in the wild.</title>
        <authorList>
            <person name="Mure A."/>
            <person name="Sugiura Y."/>
            <person name="Maeda R."/>
            <person name="Honda K."/>
            <person name="Sakurai N."/>
            <person name="Takahashi Y."/>
            <person name="Watada M."/>
            <person name="Katoh T."/>
            <person name="Gotoh A."/>
            <person name="Gotoh Y."/>
            <person name="Taniguchi I."/>
            <person name="Nakamura K."/>
            <person name="Hayashi T."/>
            <person name="Katayama T."/>
            <person name="Uemura T."/>
            <person name="Hattori Y."/>
        </authorList>
    </citation>
    <scope>NUCLEOTIDE SEQUENCE [LARGE SCALE GENOMIC DNA]</scope>
    <source>
        <strain evidence="3 4">SC-9</strain>
    </source>
</reference>
<evidence type="ECO:0000313" key="3">
    <source>
        <dbReference type="EMBL" id="GMM35129.1"/>
    </source>
</evidence>
<keyword evidence="4" id="KW-1185">Reference proteome</keyword>
<feature type="compositionally biased region" description="Acidic residues" evidence="1">
    <location>
        <begin position="840"/>
        <end position="849"/>
    </location>
</feature>
<dbReference type="PANTHER" id="PTHR14445">
    <property type="entry name" value="GRB10 INTERACTING GYF PROTEIN"/>
    <property type="match status" value="1"/>
</dbReference>
<feature type="region of interest" description="Disordered" evidence="1">
    <location>
        <begin position="299"/>
        <end position="341"/>
    </location>
</feature>
<dbReference type="PANTHER" id="PTHR14445:SF36">
    <property type="entry name" value="FI03272P-RELATED"/>
    <property type="match status" value="1"/>
</dbReference>
<evidence type="ECO:0000259" key="2">
    <source>
        <dbReference type="PROSITE" id="PS50829"/>
    </source>
</evidence>
<feature type="compositionally biased region" description="Polar residues" evidence="1">
    <location>
        <begin position="303"/>
        <end position="321"/>
    </location>
</feature>
<dbReference type="AlphaFoldDB" id="A0AAV5QL16"/>
<feature type="region of interest" description="Disordered" evidence="1">
    <location>
        <begin position="454"/>
        <end position="520"/>
    </location>
</feature>
<proteinExistence type="predicted"/>
<comment type="caution">
    <text evidence="3">The sequence shown here is derived from an EMBL/GenBank/DDBJ whole genome shotgun (WGS) entry which is preliminary data.</text>
</comment>
<dbReference type="InterPro" id="IPR051640">
    <property type="entry name" value="GRB10-interact_GYF"/>
</dbReference>
<accession>A0AAV5QL16</accession>
<dbReference type="GO" id="GO:0005829">
    <property type="term" value="C:cytosol"/>
    <property type="evidence" value="ECO:0007669"/>
    <property type="project" value="TreeGrafter"/>
</dbReference>
<sequence>MSQSAASLSFGPTWMRPKSSLHDEKISSLSATNSQKVDPSFDVKDALASSKIISPNSASTRYSLNEMFDVLDEMKEKGDLIPQNSDEPYKNPKPMDILHVVLNENGKIQGSSSSVTNLEHSIDNLSLGKADGTHHAGISNNNSWSNPEPQQPSTTSTTTQDSSVLSNVSSPAAPAGSLLDRIGSKKSLLDSLNSPSHVPPPPGFFNISPENISWYYLDPSNQEQGPFNGPMMQNWFSQGYLKLDLQIRRSEETAYYPLNQLMARVQNSYQPFLVPLPSVNHQPYPLHAHPGGGAPQSAFFGSGTATPTNTGGSNFFQTQDTSGGFNSNGWGNSQRSNLMQPTWSTRPIGSQDFALSDTIPSRLATQSPLYNNPLSVTNSFTSIQPTQTVTNPLSVENTGGSSLLASSNTFMSSTNSPLVNAATTFETEPKQSLDQDHISSLLLGSVLKEEVPTDVVGKTSKKPVEETPEEMIPTGEPVKKVTEKPKKESAKKTKKGSTASKETNSEHQPTTTTTTTTTIAVAETPTATIESFIATTESSSTKKVTETVIVEKSVQASKPKLAPWASKPAGEPATKKQLTLKEIQELEAAERAREQKLIEQKKITQRNILFSEALKHETTEKKSTLPGTAGWASIGSQSKLSAPAKTLFDIQKEEAAKKRAATIAKASSVIASVEKTTVSNDNSWTVVATAAKKQQAPSAASATGAALKTQYKVSGASSSKLQTPTQLRNVSSTVHQSSTVSSSASSTNSGANSAANKQRREFLSWCRGELHDLNRGVNKEELLRMFFQFPCSNDSRDLIQDTIYSSSKTLNGRRFAEEFIKRRKGVEKHVVNWDDALNMDPDDEEEDEWIVTSSKKKGRR</sequence>
<feature type="region of interest" description="Disordered" evidence="1">
    <location>
        <begin position="718"/>
        <end position="755"/>
    </location>
</feature>
<feature type="compositionally biased region" description="Polar residues" evidence="1">
    <location>
        <begin position="27"/>
        <end position="37"/>
    </location>
</feature>
<protein>
    <submittedName>
        <fullName evidence="3">Syh1 protein</fullName>
    </submittedName>
</protein>
<name>A0AAV5QL16_9ASCO</name>
<dbReference type="InterPro" id="IPR003169">
    <property type="entry name" value="GYF"/>
</dbReference>
<feature type="region of interest" description="Disordered" evidence="1">
    <location>
        <begin position="1"/>
        <end position="38"/>
    </location>
</feature>
<evidence type="ECO:0000256" key="1">
    <source>
        <dbReference type="SAM" id="MobiDB-lite"/>
    </source>
</evidence>
<organism evidence="3 4">
    <name type="scientific">Saccharomycopsis crataegensis</name>
    <dbReference type="NCBI Taxonomy" id="43959"/>
    <lineage>
        <taxon>Eukaryota</taxon>
        <taxon>Fungi</taxon>
        <taxon>Dikarya</taxon>
        <taxon>Ascomycota</taxon>
        <taxon>Saccharomycotina</taxon>
        <taxon>Saccharomycetes</taxon>
        <taxon>Saccharomycopsidaceae</taxon>
        <taxon>Saccharomycopsis</taxon>
    </lineage>
</organism>
<feature type="region of interest" description="Disordered" evidence="1">
    <location>
        <begin position="840"/>
        <end position="860"/>
    </location>
</feature>
<feature type="region of interest" description="Disordered" evidence="1">
    <location>
        <begin position="557"/>
        <end position="576"/>
    </location>
</feature>
<feature type="compositionally biased region" description="Low complexity" evidence="1">
    <location>
        <begin position="145"/>
        <end position="163"/>
    </location>
</feature>
<evidence type="ECO:0000313" key="4">
    <source>
        <dbReference type="Proteomes" id="UP001360560"/>
    </source>
</evidence>
<dbReference type="SMART" id="SM00444">
    <property type="entry name" value="GYF"/>
    <property type="match status" value="1"/>
</dbReference>
<dbReference type="PROSITE" id="PS50829">
    <property type="entry name" value="GYF"/>
    <property type="match status" value="1"/>
</dbReference>
<dbReference type="EMBL" id="BTFZ01000004">
    <property type="protein sequence ID" value="GMM35129.1"/>
    <property type="molecule type" value="Genomic_DNA"/>
</dbReference>
<feature type="domain" description="GYF" evidence="2">
    <location>
        <begin position="211"/>
        <end position="259"/>
    </location>
</feature>
<feature type="compositionally biased region" description="Low complexity" evidence="1">
    <location>
        <begin position="729"/>
        <end position="755"/>
    </location>
</feature>
<feature type="compositionally biased region" description="Low complexity" evidence="1">
    <location>
        <begin position="322"/>
        <end position="333"/>
    </location>
</feature>
<feature type="compositionally biased region" description="Polar residues" evidence="1">
    <location>
        <begin position="718"/>
        <end position="728"/>
    </location>
</feature>
<dbReference type="Gene3D" id="3.30.1490.40">
    <property type="match status" value="1"/>
</dbReference>
<dbReference type="Pfam" id="PF02213">
    <property type="entry name" value="GYF"/>
    <property type="match status" value="1"/>
</dbReference>
<dbReference type="Proteomes" id="UP001360560">
    <property type="component" value="Unassembled WGS sequence"/>
</dbReference>
<feature type="compositionally biased region" description="Low complexity" evidence="1">
    <location>
        <begin position="509"/>
        <end position="520"/>
    </location>
</feature>
<dbReference type="GeneID" id="90073108"/>
<feature type="compositionally biased region" description="Basic and acidic residues" evidence="1">
    <location>
        <begin position="477"/>
        <end position="491"/>
    </location>
</feature>
<feature type="region of interest" description="Disordered" evidence="1">
    <location>
        <begin position="126"/>
        <end position="177"/>
    </location>
</feature>
<gene>
    <name evidence="3" type="ORF">DASC09_024540</name>
</gene>
<dbReference type="InterPro" id="IPR035445">
    <property type="entry name" value="GYF-like_dom_sf"/>
</dbReference>
<dbReference type="SUPFAM" id="SSF55277">
    <property type="entry name" value="GYF domain"/>
    <property type="match status" value="1"/>
</dbReference>
<dbReference type="RefSeq" id="XP_064852129.1">
    <property type="nucleotide sequence ID" value="XM_064996057.1"/>
</dbReference>